<name>A0A4R2PKP2_RHOSA</name>
<comment type="caution">
    <text evidence="7">The sequence shown here is derived from an EMBL/GenBank/DDBJ whole genome shotgun (WGS) entry which is preliminary data.</text>
</comment>
<proteinExistence type="inferred from homology"/>
<comment type="function">
    <text evidence="6">Part of an energy-coupled inorganic carbon pump.</text>
</comment>
<keyword evidence="1 6" id="KW-0813">Transport</keyword>
<comment type="subunit">
    <text evidence="6">Forms a complex with DabB.</text>
</comment>
<accession>A0A4R2PKP2</accession>
<comment type="similarity">
    <text evidence="6">Belongs to the inorganic carbon transporter (TC 9.A.2) DabA family.</text>
</comment>
<evidence type="ECO:0000313" key="8">
    <source>
        <dbReference type="Proteomes" id="UP000295399"/>
    </source>
</evidence>
<evidence type="ECO:0000256" key="1">
    <source>
        <dbReference type="ARBA" id="ARBA00022448"/>
    </source>
</evidence>
<feature type="binding site" evidence="6">
    <location>
        <position position="545"/>
    </location>
    <ligand>
        <name>Zn(2+)</name>
        <dbReference type="ChEBI" id="CHEBI:29105"/>
    </ligand>
</feature>
<dbReference type="EMBL" id="SLXO01000003">
    <property type="protein sequence ID" value="TCP36120.1"/>
    <property type="molecule type" value="Genomic_DNA"/>
</dbReference>
<dbReference type="GO" id="GO:0008270">
    <property type="term" value="F:zinc ion binding"/>
    <property type="evidence" value="ECO:0007669"/>
    <property type="project" value="UniProtKB-UniRule"/>
</dbReference>
<evidence type="ECO:0000256" key="6">
    <source>
        <dbReference type="HAMAP-Rule" id="MF_01871"/>
    </source>
</evidence>
<evidence type="ECO:0000256" key="2">
    <source>
        <dbReference type="ARBA" id="ARBA00022475"/>
    </source>
</evidence>
<keyword evidence="3 6" id="KW-0479">Metal-binding</keyword>
<sequence length="858" mass="90837">MPFDPTMTPAAGQPTTPGQAALTAEAAGAALAEAAGRVAPLWPLRTFVAVNPFLGIAEQTFTRAAVTMARAAGARMAMPRGFYARAIAEGRITNADLAAALETGRSEAGDRAADLPADAAALKTLAGRGDDMVARAAALPTVAGVAAQATGEDWARFMTDQISHWAGRHFDGGQALWPSPWRHLAPYAAWRAEAVLDRTPDVMGLKGFSAAVQTLPEDPAAAAAEALALLGVPADGVKTYLHRLVMDMAGWAGYARYLGWTDELAGEADDTAAQFLAVRLAWEAALLTALAPQGVDRAWAEARRAYDDATDRAGETALMVDALLQTAYDRGWQRRLIATINGAADRIETGPARPSAQLAFCIDVRSEVYRRALEAVAPDVATIGFAGFFAFPMEYVRLGDEVGSAHCPVPLLPSHTVRESLASAHRCAHGPADAADRVHAAIDKRRARRTATRAWKSFKMAAVSAFSFVETAGPSYLAKLVTDTLGTSRPVPHPRDDGLDGQVAADLAPDISALPLDDRVALGEGALRGLSLTEGFARLVVLVGHGSTTVNNPHAAGLDCGACGGLTGEPNVRIAAAVLNDPEVRRGLAQRGLAVPEDTVFLGAQHDTTTDRVVLFDTARVPDSHKADATRLADRLYEAGARARAERAGLLTDPTGRVTPDGVIDRSRDWSQVRPEWGLAGCAAFVAAPRAFTQHLDLAGKAFLHSYDWQRDEGFGVLEVIMTAPMVVASWISLQYFASTVDNRVFGCGNKVLHNVVGTVGVLEGNAGDLRVGLPVQSLDDGDKLIHDPVRLPVLIAAPTDAIDAVIAKHEHVRHLLDHGWLALYAFDDTGRVAQRYAGRGRWEPVADGAAAQVEAAA</sequence>
<evidence type="ECO:0000313" key="7">
    <source>
        <dbReference type="EMBL" id="TCP36120.1"/>
    </source>
</evidence>
<comment type="subcellular location">
    <subcellularLocation>
        <location evidence="6">Cell membrane</location>
        <topology evidence="6">Peripheral membrane protein</topology>
    </subcellularLocation>
</comment>
<organism evidence="7 8">
    <name type="scientific">Rhodothalassium salexigens DSM 2132</name>
    <dbReference type="NCBI Taxonomy" id="1188247"/>
    <lineage>
        <taxon>Bacteria</taxon>
        <taxon>Pseudomonadati</taxon>
        <taxon>Pseudomonadota</taxon>
        <taxon>Alphaproteobacteria</taxon>
        <taxon>Rhodothalassiales</taxon>
        <taxon>Rhodothalassiaceae</taxon>
        <taxon>Rhodothalassium</taxon>
    </lineage>
</organism>
<keyword evidence="4 6" id="KW-0862">Zinc</keyword>
<dbReference type="GO" id="GO:0005886">
    <property type="term" value="C:plasma membrane"/>
    <property type="evidence" value="ECO:0007669"/>
    <property type="project" value="UniProtKB-SubCell"/>
</dbReference>
<dbReference type="PANTHER" id="PTHR38344">
    <property type="entry name" value="UPF0753 PROTEIN AQ_863"/>
    <property type="match status" value="1"/>
</dbReference>
<reference evidence="7 8" key="1">
    <citation type="submission" date="2019-03" db="EMBL/GenBank/DDBJ databases">
        <title>Genomic Encyclopedia of Type Strains, Phase IV (KMG-IV): sequencing the most valuable type-strain genomes for metagenomic binning, comparative biology and taxonomic classification.</title>
        <authorList>
            <person name="Goeker M."/>
        </authorList>
    </citation>
    <scope>NUCLEOTIDE SEQUENCE [LARGE SCALE GENOMIC DNA]</scope>
    <source>
        <strain evidence="7 8">DSM 2132</strain>
    </source>
</reference>
<feature type="binding site" evidence="6">
    <location>
        <position position="361"/>
    </location>
    <ligand>
        <name>Zn(2+)</name>
        <dbReference type="ChEBI" id="CHEBI:29105"/>
    </ligand>
</feature>
<dbReference type="Pfam" id="PF10070">
    <property type="entry name" value="DabA"/>
    <property type="match status" value="1"/>
</dbReference>
<evidence type="ECO:0000256" key="5">
    <source>
        <dbReference type="ARBA" id="ARBA00023136"/>
    </source>
</evidence>
<dbReference type="Proteomes" id="UP000295399">
    <property type="component" value="Unassembled WGS sequence"/>
</dbReference>
<evidence type="ECO:0000256" key="3">
    <source>
        <dbReference type="ARBA" id="ARBA00022723"/>
    </source>
</evidence>
<evidence type="ECO:0000256" key="4">
    <source>
        <dbReference type="ARBA" id="ARBA00022833"/>
    </source>
</evidence>
<dbReference type="PANTHER" id="PTHR38344:SF1">
    <property type="entry name" value="INORGANIC CARBON TRANSPORTER SUBUNIT DABA-RELATED"/>
    <property type="match status" value="1"/>
</dbReference>
<feature type="binding site" evidence="6">
    <location>
        <position position="363"/>
    </location>
    <ligand>
        <name>Zn(2+)</name>
        <dbReference type="ChEBI" id="CHEBI:29105"/>
    </ligand>
</feature>
<dbReference type="InterPro" id="IPR018752">
    <property type="entry name" value="DabA"/>
</dbReference>
<keyword evidence="2 6" id="KW-1003">Cell membrane</keyword>
<comment type="cofactor">
    <cofactor evidence="6">
        <name>Zn(2+)</name>
        <dbReference type="ChEBI" id="CHEBI:29105"/>
    </cofactor>
</comment>
<keyword evidence="5 6" id="KW-0472">Membrane</keyword>
<dbReference type="InParanoid" id="A0A4R2PKP2"/>
<feature type="binding site" evidence="6">
    <location>
        <position position="560"/>
    </location>
    <ligand>
        <name>Zn(2+)</name>
        <dbReference type="ChEBI" id="CHEBI:29105"/>
    </ligand>
</feature>
<dbReference type="HAMAP" id="MF_01871">
    <property type="entry name" value="DabA"/>
    <property type="match status" value="1"/>
</dbReference>
<gene>
    <name evidence="6" type="primary">dabA</name>
    <name evidence="7" type="ORF">EV659_1035</name>
</gene>
<dbReference type="AlphaFoldDB" id="A0A4R2PKP2"/>
<protein>
    <recommendedName>
        <fullName evidence="6">Probable inorganic carbon transporter subunit DabA</fullName>
    </recommendedName>
</protein>
<dbReference type="RefSeq" id="WP_200287340.1">
    <property type="nucleotide sequence ID" value="NZ_JACIGF010000003.1"/>
</dbReference>
<keyword evidence="8" id="KW-1185">Reference proteome</keyword>